<dbReference type="InterPro" id="IPR009050">
    <property type="entry name" value="Globin-like_sf"/>
</dbReference>
<dbReference type="Gene3D" id="1.10.490.10">
    <property type="entry name" value="Globins"/>
    <property type="match status" value="1"/>
</dbReference>
<gene>
    <name evidence="2" type="ORF">IE877_06140</name>
</gene>
<organism evidence="2 3">
    <name type="scientific">Methylomonas albis</name>
    <dbReference type="NCBI Taxonomy" id="1854563"/>
    <lineage>
        <taxon>Bacteria</taxon>
        <taxon>Pseudomonadati</taxon>
        <taxon>Pseudomonadota</taxon>
        <taxon>Gammaproteobacteria</taxon>
        <taxon>Methylococcales</taxon>
        <taxon>Methylococcaceae</taxon>
        <taxon>Methylomonas</taxon>
    </lineage>
</organism>
<dbReference type="Proteomes" id="UP000652176">
    <property type="component" value="Unassembled WGS sequence"/>
</dbReference>
<dbReference type="InterPro" id="IPR012292">
    <property type="entry name" value="Globin/Proto"/>
</dbReference>
<dbReference type="RefSeq" id="WP_192373827.1">
    <property type="nucleotide sequence ID" value="NZ_CAJHIV010000001.1"/>
</dbReference>
<dbReference type="InterPro" id="IPR044398">
    <property type="entry name" value="Globin-sensor_dom"/>
</dbReference>
<proteinExistence type="predicted"/>
<protein>
    <recommendedName>
        <fullName evidence="1">Globin-sensor domain-containing protein</fullName>
    </recommendedName>
</protein>
<sequence length="187" mass="20974">MSLDFEKLTVYSKSFSGFTPDKEALLLEVGSQIKPHLAAVTDEFYQQLATIPETAAFLEGRVEGLKKTHRLWMEGLFTGPYDKDFTAQMFKVGDVHVKVKLPVEFMAGAMTLINNRLFTLIIETFGDDKQHCARTIAAVNSVTGFSLLVMQQSYQASSLAEELEKFLKISGMSRTLFTNLALAYRDK</sequence>
<name>A0ABR9CY71_9GAMM</name>
<dbReference type="EMBL" id="JACXSS010000001">
    <property type="protein sequence ID" value="MBD9355461.1"/>
    <property type="molecule type" value="Genomic_DNA"/>
</dbReference>
<dbReference type="InterPro" id="IPR039379">
    <property type="entry name" value="Protoglobin_sensor_dom"/>
</dbReference>
<dbReference type="Pfam" id="PF11563">
    <property type="entry name" value="Protoglobin"/>
    <property type="match status" value="1"/>
</dbReference>
<evidence type="ECO:0000313" key="3">
    <source>
        <dbReference type="Proteomes" id="UP000652176"/>
    </source>
</evidence>
<dbReference type="SUPFAM" id="SSF46458">
    <property type="entry name" value="Globin-like"/>
    <property type="match status" value="1"/>
</dbReference>
<evidence type="ECO:0000259" key="1">
    <source>
        <dbReference type="Pfam" id="PF11563"/>
    </source>
</evidence>
<dbReference type="CDD" id="cd01068">
    <property type="entry name" value="globin_sensor"/>
    <property type="match status" value="1"/>
</dbReference>
<reference evidence="2 3" key="1">
    <citation type="submission" date="2020-09" db="EMBL/GenBank/DDBJ databases">
        <title>Methylomonas albis sp. nov. and Methylomonas fluvii sp. nov.: Two cold-adapted methanotrophs from the River Elbe and an amended description of Methylovulum psychrotolerans strain Eb1.</title>
        <authorList>
            <person name="Bussmann I.K."/>
            <person name="Klings K.-W."/>
            <person name="Warnstedt J."/>
            <person name="Hoppert M."/>
            <person name="Saborowski A."/>
            <person name="Horn F."/>
            <person name="Liebner S."/>
        </authorList>
    </citation>
    <scope>NUCLEOTIDE SEQUENCE [LARGE SCALE GENOMIC DNA]</scope>
    <source>
        <strain evidence="2 3">EbA</strain>
    </source>
</reference>
<evidence type="ECO:0000313" key="2">
    <source>
        <dbReference type="EMBL" id="MBD9355461.1"/>
    </source>
</evidence>
<feature type="domain" description="Globin-sensor" evidence="1">
    <location>
        <begin position="11"/>
        <end position="155"/>
    </location>
</feature>
<keyword evidence="3" id="KW-1185">Reference proteome</keyword>
<comment type="caution">
    <text evidence="2">The sequence shown here is derived from an EMBL/GenBank/DDBJ whole genome shotgun (WGS) entry which is preliminary data.</text>
</comment>
<accession>A0ABR9CY71</accession>